<sequence>MEETKSGNRSFWLIILAIFFGNFMAILSTTTINVAFPVFMEDFHAKLSAVQWMMAGFMLATGVIAPTVGFLGDYLSFKRLYIIALSGFTLFSVLCSIAWNIESLITFRIMQGVCSGIIMPTTMTMIYQLIEKEKQAFAMSLWSLSAMLAPAFGPTLGGWMTEYFGWESLFLINLPIGIIAIFVASICIPYYRMNKITVFDASGFITVIISSSSLLLAFSEGNEWGWTSVKTLSFIGLGLLSLIIFIRRELTARHPLLNIRVFKFNRFTFSLIINCIITASLYSGVFLIPIFMQNIQHATALDTALVLLPGSVVMAVSTPIIGKLYDKTGPFWLILCGILLVGFSTFELSHLQMSSSRMYVTSWLTLRYIGIAFAFMPVTNAGMSAIPRENAGHGSSVTNWIRQATGALSIGIFSSILAAKTIQHAKDMRGDMTAIKEHAMAMAVDDVFLIASMICAIGIPLTFLLRSKKNSSSIQMNSDGNSSK</sequence>
<dbReference type="Gene3D" id="1.20.1250.20">
    <property type="entry name" value="MFS general substrate transporter like domains"/>
    <property type="match status" value="1"/>
</dbReference>
<dbReference type="OrthoDB" id="9816041at2"/>
<dbReference type="InterPro" id="IPR036259">
    <property type="entry name" value="MFS_trans_sf"/>
</dbReference>
<feature type="transmembrane region" description="Helical" evidence="8">
    <location>
        <begin position="329"/>
        <end position="346"/>
    </location>
</feature>
<dbReference type="Gene3D" id="1.20.1720.10">
    <property type="entry name" value="Multidrug resistance protein D"/>
    <property type="match status" value="1"/>
</dbReference>
<feature type="transmembrane region" description="Helical" evidence="8">
    <location>
        <begin position="105"/>
        <end position="130"/>
    </location>
</feature>
<comment type="similarity">
    <text evidence="2">Belongs to the major facilitator superfamily. EmrB family.</text>
</comment>
<dbReference type="RefSeq" id="WP_121679977.1">
    <property type="nucleotide sequence ID" value="NZ_RCVZ01000004.1"/>
</dbReference>
<evidence type="ECO:0000256" key="4">
    <source>
        <dbReference type="ARBA" id="ARBA00022475"/>
    </source>
</evidence>
<dbReference type="Proteomes" id="UP000276770">
    <property type="component" value="Unassembled WGS sequence"/>
</dbReference>
<protein>
    <submittedName>
        <fullName evidence="10">DHA2 family efflux MFS transporter permease subunit</fullName>
    </submittedName>
</protein>
<dbReference type="SUPFAM" id="SSF103473">
    <property type="entry name" value="MFS general substrate transporter"/>
    <property type="match status" value="1"/>
</dbReference>
<feature type="transmembrane region" description="Helical" evidence="8">
    <location>
        <begin position="400"/>
        <end position="419"/>
    </location>
</feature>
<comment type="caution">
    <text evidence="10">The sequence shown here is derived from an EMBL/GenBank/DDBJ whole genome shotgun (WGS) entry which is preliminary data.</text>
</comment>
<feature type="transmembrane region" description="Helical" evidence="8">
    <location>
        <begin position="267"/>
        <end position="292"/>
    </location>
</feature>
<evidence type="ECO:0000256" key="5">
    <source>
        <dbReference type="ARBA" id="ARBA00022692"/>
    </source>
</evidence>
<dbReference type="Pfam" id="PF07690">
    <property type="entry name" value="MFS_1"/>
    <property type="match status" value="1"/>
</dbReference>
<dbReference type="PRINTS" id="PR01036">
    <property type="entry name" value="TCRTETB"/>
</dbReference>
<dbReference type="NCBIfam" id="TIGR00711">
    <property type="entry name" value="efflux_EmrB"/>
    <property type="match status" value="1"/>
</dbReference>
<dbReference type="GO" id="GO:0022857">
    <property type="term" value="F:transmembrane transporter activity"/>
    <property type="evidence" value="ECO:0007669"/>
    <property type="project" value="InterPro"/>
</dbReference>
<feature type="transmembrane region" description="Helical" evidence="8">
    <location>
        <begin position="12"/>
        <end position="40"/>
    </location>
</feature>
<gene>
    <name evidence="10" type="ORF">D9X91_07470</name>
</gene>
<feature type="domain" description="Major facilitator superfamily (MFS) profile" evidence="9">
    <location>
        <begin position="14"/>
        <end position="470"/>
    </location>
</feature>
<feature type="transmembrane region" description="Helical" evidence="8">
    <location>
        <begin position="169"/>
        <end position="191"/>
    </location>
</feature>
<proteinExistence type="inferred from homology"/>
<reference evidence="10 11" key="1">
    <citation type="submission" date="2018-10" db="EMBL/GenBank/DDBJ databases">
        <title>Falsibacillus sp. genome draft.</title>
        <authorList>
            <person name="Shi S."/>
        </authorList>
    </citation>
    <scope>NUCLEOTIDE SEQUENCE [LARGE SCALE GENOMIC DNA]</scope>
    <source>
        <strain evidence="10 11">GY 10110</strain>
    </source>
</reference>
<evidence type="ECO:0000256" key="7">
    <source>
        <dbReference type="ARBA" id="ARBA00023136"/>
    </source>
</evidence>
<keyword evidence="6 8" id="KW-1133">Transmembrane helix</keyword>
<dbReference type="GO" id="GO:0005886">
    <property type="term" value="C:plasma membrane"/>
    <property type="evidence" value="ECO:0007669"/>
    <property type="project" value="UniProtKB-SubCell"/>
</dbReference>
<evidence type="ECO:0000256" key="3">
    <source>
        <dbReference type="ARBA" id="ARBA00022448"/>
    </source>
</evidence>
<dbReference type="AlphaFoldDB" id="A0A3L7K0K9"/>
<feature type="transmembrane region" description="Helical" evidence="8">
    <location>
        <begin position="80"/>
        <end position="99"/>
    </location>
</feature>
<feature type="transmembrane region" description="Helical" evidence="8">
    <location>
        <begin position="224"/>
        <end position="246"/>
    </location>
</feature>
<dbReference type="PANTHER" id="PTHR42718">
    <property type="entry name" value="MAJOR FACILITATOR SUPERFAMILY MULTIDRUG TRANSPORTER MFSC"/>
    <property type="match status" value="1"/>
</dbReference>
<dbReference type="InterPro" id="IPR004638">
    <property type="entry name" value="EmrB-like"/>
</dbReference>
<feature type="transmembrane region" description="Helical" evidence="8">
    <location>
        <begin position="439"/>
        <end position="465"/>
    </location>
</feature>
<keyword evidence="5 8" id="KW-0812">Transmembrane</keyword>
<dbReference type="EMBL" id="RCVZ01000004">
    <property type="protein sequence ID" value="RLQ96125.1"/>
    <property type="molecule type" value="Genomic_DNA"/>
</dbReference>
<dbReference type="InterPro" id="IPR020846">
    <property type="entry name" value="MFS_dom"/>
</dbReference>
<feature type="transmembrane region" description="Helical" evidence="8">
    <location>
        <begin position="198"/>
        <end position="218"/>
    </location>
</feature>
<keyword evidence="11" id="KW-1185">Reference proteome</keyword>
<feature type="transmembrane region" description="Helical" evidence="8">
    <location>
        <begin position="52"/>
        <end position="71"/>
    </location>
</feature>
<keyword evidence="3" id="KW-0813">Transport</keyword>
<organism evidence="10 11">
    <name type="scientific">Falsibacillus albus</name>
    <dbReference type="NCBI Taxonomy" id="2478915"/>
    <lineage>
        <taxon>Bacteria</taxon>
        <taxon>Bacillati</taxon>
        <taxon>Bacillota</taxon>
        <taxon>Bacilli</taxon>
        <taxon>Bacillales</taxon>
        <taxon>Bacillaceae</taxon>
        <taxon>Falsibacillus</taxon>
    </lineage>
</organism>
<evidence type="ECO:0000256" key="8">
    <source>
        <dbReference type="SAM" id="Phobius"/>
    </source>
</evidence>
<dbReference type="PROSITE" id="PS50850">
    <property type="entry name" value="MFS"/>
    <property type="match status" value="1"/>
</dbReference>
<evidence type="ECO:0000259" key="9">
    <source>
        <dbReference type="PROSITE" id="PS50850"/>
    </source>
</evidence>
<keyword evidence="4" id="KW-1003">Cell membrane</keyword>
<evidence type="ECO:0000313" key="11">
    <source>
        <dbReference type="Proteomes" id="UP000276770"/>
    </source>
</evidence>
<name>A0A3L7K0K9_9BACI</name>
<dbReference type="PANTHER" id="PTHR42718:SF9">
    <property type="entry name" value="MAJOR FACILITATOR SUPERFAMILY MULTIDRUG TRANSPORTER MFSC"/>
    <property type="match status" value="1"/>
</dbReference>
<feature type="transmembrane region" description="Helical" evidence="8">
    <location>
        <begin position="137"/>
        <end position="157"/>
    </location>
</feature>
<evidence type="ECO:0000256" key="2">
    <source>
        <dbReference type="ARBA" id="ARBA00008537"/>
    </source>
</evidence>
<evidence type="ECO:0000256" key="6">
    <source>
        <dbReference type="ARBA" id="ARBA00022989"/>
    </source>
</evidence>
<accession>A0A3L7K0K9</accession>
<evidence type="ECO:0000256" key="1">
    <source>
        <dbReference type="ARBA" id="ARBA00004651"/>
    </source>
</evidence>
<dbReference type="CDD" id="cd17503">
    <property type="entry name" value="MFS_LmrB_MDR_like"/>
    <property type="match status" value="1"/>
</dbReference>
<feature type="transmembrane region" description="Helical" evidence="8">
    <location>
        <begin position="358"/>
        <end position="379"/>
    </location>
</feature>
<dbReference type="InterPro" id="IPR011701">
    <property type="entry name" value="MFS"/>
</dbReference>
<comment type="subcellular location">
    <subcellularLocation>
        <location evidence="1">Cell membrane</location>
        <topology evidence="1">Multi-pass membrane protein</topology>
    </subcellularLocation>
</comment>
<evidence type="ECO:0000313" key="10">
    <source>
        <dbReference type="EMBL" id="RLQ96125.1"/>
    </source>
</evidence>
<keyword evidence="7 8" id="KW-0472">Membrane</keyword>